<feature type="compositionally biased region" description="Low complexity" evidence="6">
    <location>
        <begin position="15"/>
        <end position="24"/>
    </location>
</feature>
<dbReference type="AlphaFoldDB" id="A0A1A8YWN3"/>
<name>A0A1A8YWN3_PLAOA</name>
<feature type="transmembrane region" description="Helical" evidence="7">
    <location>
        <begin position="32"/>
        <end position="53"/>
    </location>
</feature>
<reference evidence="10 11" key="1">
    <citation type="submission" date="2016-05" db="EMBL/GenBank/DDBJ databases">
        <authorList>
            <person name="Naeem Raeece"/>
        </authorList>
    </citation>
    <scope>NUCLEOTIDE SEQUENCE [LARGE SCALE GENOMIC DNA]</scope>
</reference>
<protein>
    <recommendedName>
        <fullName evidence="12">CLPTM1 domain-containing protein</fullName>
    </recommendedName>
</protein>
<evidence type="ECO:0000313" key="8">
    <source>
        <dbReference type="EMBL" id="SBT35667.1"/>
    </source>
</evidence>
<dbReference type="GO" id="GO:0016020">
    <property type="term" value="C:membrane"/>
    <property type="evidence" value="ECO:0007669"/>
    <property type="project" value="UniProtKB-SubCell"/>
</dbReference>
<accession>A0A1A8YWN3</accession>
<feature type="transmembrane region" description="Helical" evidence="7">
    <location>
        <begin position="433"/>
        <end position="454"/>
    </location>
</feature>
<comment type="subcellular location">
    <subcellularLocation>
        <location evidence="1">Membrane</location>
        <topology evidence="1">Multi-pass membrane protein</topology>
    </subcellularLocation>
</comment>
<evidence type="ECO:0000313" key="11">
    <source>
        <dbReference type="Proteomes" id="UP000078555"/>
    </source>
</evidence>
<evidence type="ECO:0000313" key="10">
    <source>
        <dbReference type="Proteomes" id="UP000078550"/>
    </source>
</evidence>
<feature type="transmembrane region" description="Helical" evidence="7">
    <location>
        <begin position="461"/>
        <end position="479"/>
    </location>
</feature>
<evidence type="ECO:0000256" key="1">
    <source>
        <dbReference type="ARBA" id="ARBA00004141"/>
    </source>
</evidence>
<evidence type="ECO:0000256" key="2">
    <source>
        <dbReference type="ARBA" id="ARBA00009310"/>
    </source>
</evidence>
<feature type="transmembrane region" description="Helical" evidence="7">
    <location>
        <begin position="397"/>
        <end position="418"/>
    </location>
</feature>
<organism evidence="9 10">
    <name type="scientific">Plasmodium ovale wallikeri</name>
    <dbReference type="NCBI Taxonomy" id="864142"/>
    <lineage>
        <taxon>Eukaryota</taxon>
        <taxon>Sar</taxon>
        <taxon>Alveolata</taxon>
        <taxon>Apicomplexa</taxon>
        <taxon>Aconoidasida</taxon>
        <taxon>Haemosporida</taxon>
        <taxon>Plasmodiidae</taxon>
        <taxon>Plasmodium</taxon>
        <taxon>Plasmodium (Plasmodium)</taxon>
    </lineage>
</organism>
<dbReference type="EMBL" id="FLRD01000084">
    <property type="protein sequence ID" value="SBT35667.1"/>
    <property type="molecule type" value="Genomic_DNA"/>
</dbReference>
<keyword evidence="3 7" id="KW-0812">Transmembrane</keyword>
<feature type="region of interest" description="Disordered" evidence="6">
    <location>
        <begin position="1"/>
        <end position="24"/>
    </location>
</feature>
<dbReference type="EMBL" id="FLRE01000113">
    <property type="protein sequence ID" value="SBT36106.1"/>
    <property type="molecule type" value="Genomic_DNA"/>
</dbReference>
<dbReference type="Pfam" id="PF05602">
    <property type="entry name" value="CLPTM1"/>
    <property type="match status" value="2"/>
</dbReference>
<dbReference type="Proteomes" id="UP000078555">
    <property type="component" value="Unassembled WGS sequence"/>
</dbReference>
<evidence type="ECO:0008006" key="12">
    <source>
        <dbReference type="Google" id="ProtNLM"/>
    </source>
</evidence>
<keyword evidence="4 7" id="KW-1133">Transmembrane helix</keyword>
<reference evidence="9" key="2">
    <citation type="submission" date="2016-05" db="EMBL/GenBank/DDBJ databases">
        <authorList>
            <person name="Lavstsen T."/>
            <person name="Jespersen J.S."/>
        </authorList>
    </citation>
    <scope>NUCLEOTIDE SEQUENCE [LARGE SCALE GENOMIC DNA]</scope>
</reference>
<dbReference type="PANTHER" id="PTHR21347">
    <property type="entry name" value="CLEFT LIP AND PALATE ASSOCIATED TRANSMEMBRANE PROTEIN-RELATED"/>
    <property type="match status" value="1"/>
</dbReference>
<sequence length="670" mass="79790">MGSALSTQNTAAGQNSNANENTNGNENARVPFFQKLISIIVQMLIMHMVMYFISGGRNKIVQKNENVDGNNLFLKNSFENGDIFDVYIFLSNNHSLDFEYIKKNSKLIHIREKEMYTYRKFSKYEKIDYSFYLNDSWNREKYLSVVVIPLQFYQYRNTKSLLHSNMKNEFKKNILVGNIPITVKMQPFETEKDEMYSLLDEGYKMKRKTKENEEKKKKKNKDEVYHIKKRIDINIIHDLGKHRINEFNMPHLKSWRINVRKNTYTPPIFLSDFWLIENDYYVLDTEFWKEKEKRVNYISVYDPYRIRTKRSSQKIYDNDYLLDLHIVEKNADENKLLNVEINYGTCSFMYYMFLKQMDTSILMMEKNDKTFSFQNLTNVTATKEINMMKKILMTTNIYMLIFSAIFILLHSIFSFFAFKNDMQFWYQNESMEGLSALSVITTFVCDIILALYLYDSENTSWLLLFEMFLGVALSAWKVTKAVHVSFSKHYPYIIMKDKKNYTESMTKKYDKIAVKYVGIVLIPCFIGYAIYSLFYFKYKSWYSYIISVLAGTVYTFGFIMMTPQLYINYKLKSVEHLPWKALIYKSLNTFIDDIAFFLIDMPWMHKLSCFRDDIIFLCYIYQRCIYRVDKNRSETLVHNGKHQQGQIEGQNNTPKELTSAQNVISDKKND</sequence>
<dbReference type="InterPro" id="IPR008429">
    <property type="entry name" value="CLPTM1"/>
</dbReference>
<feature type="transmembrane region" description="Helical" evidence="7">
    <location>
        <begin position="541"/>
        <end position="561"/>
    </location>
</feature>
<evidence type="ECO:0000256" key="6">
    <source>
        <dbReference type="SAM" id="MobiDB-lite"/>
    </source>
</evidence>
<proteinExistence type="inferred from homology"/>
<dbReference type="GO" id="GO:0012505">
    <property type="term" value="C:endomembrane system"/>
    <property type="evidence" value="ECO:0007669"/>
    <property type="project" value="TreeGrafter"/>
</dbReference>
<evidence type="ECO:0000313" key="9">
    <source>
        <dbReference type="EMBL" id="SBT36106.1"/>
    </source>
</evidence>
<evidence type="ECO:0000256" key="7">
    <source>
        <dbReference type="SAM" id="Phobius"/>
    </source>
</evidence>
<keyword evidence="5 7" id="KW-0472">Membrane</keyword>
<dbReference type="PANTHER" id="PTHR21347:SF0">
    <property type="entry name" value="LIPID SCRAMBLASE CLPTM1L"/>
    <property type="match status" value="1"/>
</dbReference>
<feature type="transmembrane region" description="Helical" evidence="7">
    <location>
        <begin position="513"/>
        <end position="534"/>
    </location>
</feature>
<dbReference type="Proteomes" id="UP000078550">
    <property type="component" value="Unassembled WGS sequence"/>
</dbReference>
<keyword evidence="11" id="KW-1185">Reference proteome</keyword>
<feature type="compositionally biased region" description="Polar residues" evidence="6">
    <location>
        <begin position="1"/>
        <end position="14"/>
    </location>
</feature>
<evidence type="ECO:0000256" key="5">
    <source>
        <dbReference type="ARBA" id="ARBA00023136"/>
    </source>
</evidence>
<gene>
    <name evidence="8" type="ORF">POVWA1_028620</name>
    <name evidence="9" type="ORF">POVWA2_028480</name>
</gene>
<evidence type="ECO:0000256" key="3">
    <source>
        <dbReference type="ARBA" id="ARBA00022692"/>
    </source>
</evidence>
<comment type="similarity">
    <text evidence="2">Belongs to the CLPTM1 family.</text>
</comment>
<evidence type="ECO:0000256" key="4">
    <source>
        <dbReference type="ARBA" id="ARBA00022989"/>
    </source>
</evidence>